<feature type="transmembrane region" description="Helical" evidence="31">
    <location>
        <begin position="343"/>
        <end position="359"/>
    </location>
</feature>
<keyword evidence="12" id="KW-0967">Endosome</keyword>
<evidence type="ECO:0000256" key="27">
    <source>
        <dbReference type="ARBA" id="ARBA00034073"/>
    </source>
</evidence>
<comment type="caution">
    <text evidence="34">The sequence shown here is derived from an EMBL/GenBank/DDBJ whole genome shotgun (WGS) entry which is preliminary data.</text>
</comment>
<evidence type="ECO:0000256" key="26">
    <source>
        <dbReference type="ARBA" id="ARBA00033163"/>
    </source>
</evidence>
<feature type="transmembrane region" description="Helical" evidence="31">
    <location>
        <begin position="205"/>
        <end position="227"/>
    </location>
</feature>
<evidence type="ECO:0000256" key="23">
    <source>
        <dbReference type="ARBA" id="ARBA00024167"/>
    </source>
</evidence>
<evidence type="ECO:0000256" key="8">
    <source>
        <dbReference type="ARBA" id="ARBA00022448"/>
    </source>
</evidence>
<dbReference type="GO" id="GO:0016887">
    <property type="term" value="F:ATP hydrolysis activity"/>
    <property type="evidence" value="ECO:0007669"/>
    <property type="project" value="InterPro"/>
</dbReference>
<dbReference type="InterPro" id="IPR036640">
    <property type="entry name" value="ABC1_TM_sf"/>
</dbReference>
<dbReference type="Proteomes" id="UP001231518">
    <property type="component" value="Chromosome 5"/>
</dbReference>
<dbReference type="PANTHER" id="PTHR24223:SF448">
    <property type="entry name" value="FI20146P1-RELATED"/>
    <property type="match status" value="1"/>
</dbReference>
<dbReference type="PROSITE" id="PS50929">
    <property type="entry name" value="ABC_TM1F"/>
    <property type="match status" value="2"/>
</dbReference>
<dbReference type="PRINTS" id="PR01851">
    <property type="entry name" value="CYSFIBREGLTR"/>
</dbReference>
<feature type="transmembrane region" description="Helical" evidence="31">
    <location>
        <begin position="1039"/>
        <end position="1060"/>
    </location>
</feature>
<dbReference type="PROSITE" id="PS00211">
    <property type="entry name" value="ABC_TRANSPORTER_1"/>
    <property type="match status" value="2"/>
</dbReference>
<evidence type="ECO:0000256" key="21">
    <source>
        <dbReference type="ARBA" id="ARBA00023235"/>
    </source>
</evidence>
<evidence type="ECO:0000259" key="33">
    <source>
        <dbReference type="PROSITE" id="PS50929"/>
    </source>
</evidence>
<feature type="transmembrane region" description="Helical" evidence="31">
    <location>
        <begin position="926"/>
        <end position="947"/>
    </location>
</feature>
<dbReference type="Pfam" id="PF00664">
    <property type="entry name" value="ABC_membrane"/>
    <property type="match status" value="2"/>
</dbReference>
<evidence type="ECO:0000256" key="6">
    <source>
        <dbReference type="ARBA" id="ARBA00012195"/>
    </source>
</evidence>
<dbReference type="GO" id="GO:0005524">
    <property type="term" value="F:ATP binding"/>
    <property type="evidence" value="ECO:0007669"/>
    <property type="project" value="UniProtKB-KW"/>
</dbReference>
<keyword evidence="10 31" id="KW-0812">Transmembrane</keyword>
<dbReference type="InterPro" id="IPR030240">
    <property type="entry name" value="ABCC4_TMD1"/>
</dbReference>
<evidence type="ECO:0000256" key="20">
    <source>
        <dbReference type="ARBA" id="ARBA00023214"/>
    </source>
</evidence>
<dbReference type="Gene3D" id="3.40.50.300">
    <property type="entry name" value="P-loop containing nucleotide triphosphate hydrolases"/>
    <property type="match status" value="2"/>
</dbReference>
<keyword evidence="20" id="KW-0868">Chloride</keyword>
<comment type="subcellular location">
    <subcellularLocation>
        <location evidence="2">Apical cell membrane</location>
        <topology evidence="2">Multi-pass membrane protein</topology>
    </subcellularLocation>
    <subcellularLocation>
        <location evidence="4">Early endosome membrane</location>
        <topology evidence="4">Multi-pass membrane protein</topology>
    </subcellularLocation>
    <subcellularLocation>
        <location evidence="3">Endoplasmic reticulum membrane</location>
        <topology evidence="3">Multi-pass membrane protein</topology>
    </subcellularLocation>
    <subcellularLocation>
        <location evidence="1">Recycling endosome membrane</location>
        <topology evidence="1">Multi-pass membrane protein</topology>
    </subcellularLocation>
</comment>
<evidence type="ECO:0000256" key="3">
    <source>
        <dbReference type="ARBA" id="ARBA00004477"/>
    </source>
</evidence>
<dbReference type="PROSITE" id="PS50893">
    <property type="entry name" value="ABC_TRANSPORTER_2"/>
    <property type="match status" value="2"/>
</dbReference>
<dbReference type="FunFam" id="1.20.1560.10:FF:000026">
    <property type="entry name" value="Multidrug resistance-associated protein lethal(2)03659"/>
    <property type="match status" value="1"/>
</dbReference>
<feature type="region of interest" description="Disordered" evidence="30">
    <location>
        <begin position="1111"/>
        <end position="1130"/>
    </location>
</feature>
<dbReference type="SMART" id="SM00382">
    <property type="entry name" value="AAA"/>
    <property type="match status" value="2"/>
</dbReference>
<evidence type="ECO:0000256" key="30">
    <source>
        <dbReference type="SAM" id="MobiDB-lite"/>
    </source>
</evidence>
<evidence type="ECO:0000256" key="2">
    <source>
        <dbReference type="ARBA" id="ARBA00004424"/>
    </source>
</evidence>
<feature type="transmembrane region" description="Helical" evidence="31">
    <location>
        <begin position="133"/>
        <end position="155"/>
    </location>
</feature>
<comment type="similarity">
    <text evidence="5">Belongs to the ABC transporter superfamily. ABCC family. CFTR transporter (TC 3.A.1.202) subfamily.</text>
</comment>
<evidence type="ECO:0000256" key="18">
    <source>
        <dbReference type="ARBA" id="ARBA00023173"/>
    </source>
</evidence>
<evidence type="ECO:0000256" key="7">
    <source>
        <dbReference type="ARBA" id="ARBA00016668"/>
    </source>
</evidence>
<dbReference type="GO" id="GO:0055038">
    <property type="term" value="C:recycling endosome membrane"/>
    <property type="evidence" value="ECO:0007669"/>
    <property type="project" value="UniProtKB-SubCell"/>
</dbReference>
<feature type="transmembrane region" description="Helical" evidence="31">
    <location>
        <begin position="313"/>
        <end position="337"/>
    </location>
</feature>
<comment type="catalytic activity">
    <reaction evidence="29">
        <text>ATP + H2O = ADP + phosphate + H(+)</text>
        <dbReference type="Rhea" id="RHEA:13065"/>
        <dbReference type="ChEBI" id="CHEBI:15377"/>
        <dbReference type="ChEBI" id="CHEBI:15378"/>
        <dbReference type="ChEBI" id="CHEBI:30616"/>
        <dbReference type="ChEBI" id="CHEBI:43474"/>
        <dbReference type="ChEBI" id="CHEBI:456216"/>
    </reaction>
    <physiologicalReaction direction="left-to-right" evidence="29">
        <dbReference type="Rhea" id="RHEA:13066"/>
    </physiologicalReaction>
</comment>
<evidence type="ECO:0000259" key="32">
    <source>
        <dbReference type="PROSITE" id="PS50893"/>
    </source>
</evidence>
<keyword evidence="13" id="KW-0256">Endoplasmic reticulum</keyword>
<dbReference type="FunFam" id="3.40.50.300:FF:000163">
    <property type="entry name" value="Multidrug resistance-associated protein member 4"/>
    <property type="match status" value="1"/>
</dbReference>
<sequence>MESLDKKGRPPHPRARANPLSSLTFAWTLPIFWSGINREMEEHDLYEPLAEHSSGPLGDKFARLWEEEVQRAEGKRKPSLLRVILRAYAARCMLYGFVLLFMECGIRIAQPVFLGKLVEYYSPGNSMKKEDAYIYAGAVVLCSALNVFFVHPYMMAILHMGMKFRVACCSLIYRKSLRLSKTALGETTVGQVVNLLSNDVNRFDVAIIFLHYLWIGPLATVIITYFMWQEISWAAVVGVGFMLAFIPLQAYLGKRTSVLRLKTALRTDERVRLMNEILSGIQVIKMYTWEKPFADLVAKARKREIKQIRATSYIRGVLTSFIMFTTRICLFCSILAYVLAYNVISAKQVFVVTSFYNILRQTMTVFFPQGIAQVAEATISIKRLQNFMLYEDTSKPVPGLAEIQTSTKPKGAGKKPVDIISEDKEDSAEHATNGATEPVHPKEEEAKGNGNATLAPLESGEEEDHELAARVEEDARGVRLKHATAKWIQSHHENTLTDMSLTIKPGKIIAVIGPVGAGKSSLLHVLLRELPLISGTVHVGGNVSYASQEPWLFAGSVRQNILFGQAMDRPRYNTVVRRCALDRDFALFPHGDKTIVGERGVSLSGGQRARISLARAVYKRADIYLLDDPLSAVDAHVGRHLFESCLIGYLRNTTRILVTHQLQFLRDVDQIIILKNGSIAAAGNFDTLSASGLDFATLLARDPEEEKPVADPNAPDADTESVLQGSFRKRQMSIHSVSSLDNLTATAPPAGEAETRTSGAVGCKVYGAYLGAAGNVCVVLLMMMVATLAQLLGSASDWWTSYWVILEEGHPIKDKADLQSGEHNGTVALQTLNNFTGKMIDNTYFSDVGLYRYDCIYIYTAMVIALVVVSLLRSFMFFTMAMRASTRLHNNMFSSITRAPMRFFHTNPSGRILNRFSKDMGAVDEVLPSALLDVLQIGLSLIGIVVVVAVVNYWLLVPTLAIGFVFYGLRIFYLSSSRSIKRLEGVTRSPVFSHLNATLQGITTIRAFGAQEALIREFDNHQDLHSSAWYLFIASSRAFGFWLDLVCVLYIAVVTLSFLVFGQNEYGGNVGLAITQAMGLTGMFQWGMRQSTELENQMTSVERIQEYSNIESEPPLQSAPDKKPPPSWPEEGRIEFRRVSLYYSPADPPVLNDLSFVVQPKEKVGIVGRTGAGKSSLINALFRLATLEGEIIIDGRETSKLGLHELRSRLSIIPQEPVLFSGTMRHNLDPFDEYPDQVLWRALEEVELKEAVTELPAGLSSRMSEGGGNFSVGQRQLVCLARAIVRRNRLLVLDEATANVDPQTDALIQTTIRSKFAECTVLTIAHRLHTVMDSDKVLVMDAGRMVEYDHPHMLLQNPDGVLRGMVDQTGRAMADTLCKVAQQAYEVKMGLSPAGTSD</sequence>
<gene>
    <name evidence="34" type="ORF">PYW07_014544</name>
</gene>
<protein>
    <recommendedName>
        <fullName evidence="7">Cystic fibrosis transmembrane conductance regulator</fullName>
        <ecNumber evidence="6">5.6.1.6</ecNumber>
    </recommendedName>
    <alternativeName>
        <fullName evidence="24">ATP-binding cassette sub-family C member 7</fullName>
    </alternativeName>
    <alternativeName>
        <fullName evidence="25">Channel conductance-controlling ATPase</fullName>
    </alternativeName>
    <alternativeName>
        <fullName evidence="26">cAMP-dependent chloride channel</fullName>
    </alternativeName>
</protein>
<evidence type="ECO:0000256" key="14">
    <source>
        <dbReference type="ARBA" id="ARBA00022840"/>
    </source>
</evidence>
<evidence type="ECO:0000256" key="16">
    <source>
        <dbReference type="ARBA" id="ARBA00023065"/>
    </source>
</evidence>
<evidence type="ECO:0000313" key="34">
    <source>
        <dbReference type="EMBL" id="KAJ8733993.1"/>
    </source>
</evidence>
<keyword evidence="15 31" id="KW-1133">Transmembrane helix</keyword>
<dbReference type="PANTHER" id="PTHR24223">
    <property type="entry name" value="ATP-BINDING CASSETTE SUB-FAMILY C"/>
    <property type="match status" value="1"/>
</dbReference>
<feature type="domain" description="ABC transporter" evidence="32">
    <location>
        <begin position="1136"/>
        <end position="1367"/>
    </location>
</feature>
<dbReference type="InterPro" id="IPR003593">
    <property type="entry name" value="AAA+_ATPase"/>
</dbReference>
<dbReference type="InterPro" id="IPR009147">
    <property type="entry name" value="CFTR/ABCC7"/>
</dbReference>
<dbReference type="InterPro" id="IPR003439">
    <property type="entry name" value="ABC_transporter-like_ATP-bd"/>
</dbReference>
<dbReference type="EMBL" id="JARGEI010000003">
    <property type="protein sequence ID" value="KAJ8733993.1"/>
    <property type="molecule type" value="Genomic_DNA"/>
</dbReference>
<evidence type="ECO:0000256" key="22">
    <source>
        <dbReference type="ARBA" id="ARBA00023303"/>
    </source>
</evidence>
<feature type="domain" description="ABC transmembrane type-1" evidence="33">
    <location>
        <begin position="96"/>
        <end position="369"/>
    </location>
</feature>
<evidence type="ECO:0000256" key="25">
    <source>
        <dbReference type="ARBA" id="ARBA00031358"/>
    </source>
</evidence>
<dbReference type="InterPro" id="IPR017871">
    <property type="entry name" value="ABC_transporter-like_CS"/>
</dbReference>
<keyword evidence="18" id="KW-0869">Chloride channel</keyword>
<evidence type="ECO:0000256" key="24">
    <source>
        <dbReference type="ARBA" id="ARBA00029720"/>
    </source>
</evidence>
<feature type="region of interest" description="Disordered" evidence="30">
    <location>
        <begin position="423"/>
        <end position="466"/>
    </location>
</feature>
<evidence type="ECO:0000256" key="5">
    <source>
        <dbReference type="ARBA" id="ARBA00009118"/>
    </source>
</evidence>
<keyword evidence="17 31" id="KW-0472">Membrane</keyword>
<dbReference type="SUPFAM" id="SSF90123">
    <property type="entry name" value="ABC transporter transmembrane region"/>
    <property type="match status" value="2"/>
</dbReference>
<keyword evidence="9" id="KW-0597">Phosphoprotein</keyword>
<keyword evidence="14" id="KW-0067">ATP-binding</keyword>
<keyword evidence="19" id="KW-0325">Glycoprotein</keyword>
<feature type="transmembrane region" description="Helical" evidence="31">
    <location>
        <begin position="233"/>
        <end position="252"/>
    </location>
</feature>
<dbReference type="GO" id="GO:0005260">
    <property type="term" value="F:intracellularly ATP-gated chloride channel activity"/>
    <property type="evidence" value="ECO:0007669"/>
    <property type="project" value="UniProtKB-EC"/>
</dbReference>
<evidence type="ECO:0000256" key="15">
    <source>
        <dbReference type="ARBA" id="ARBA00022989"/>
    </source>
</evidence>
<dbReference type="EC" id="5.6.1.6" evidence="6"/>
<name>A0AAD7Z0T3_MYTSE</name>
<dbReference type="InterPro" id="IPR011527">
    <property type="entry name" value="ABC1_TM_dom"/>
</dbReference>
<accession>A0AAD7Z0T3</accession>
<evidence type="ECO:0000256" key="9">
    <source>
        <dbReference type="ARBA" id="ARBA00022553"/>
    </source>
</evidence>
<evidence type="ECO:0000256" key="31">
    <source>
        <dbReference type="SAM" id="Phobius"/>
    </source>
</evidence>
<keyword evidence="8" id="KW-0813">Transport</keyword>
<dbReference type="FunFam" id="3.40.50.300:FF:000482">
    <property type="entry name" value="Multidrug resistance-associated protein member 4"/>
    <property type="match status" value="1"/>
</dbReference>
<comment type="catalytic activity">
    <reaction evidence="27">
        <text>ATP + H2O + closed Cl(-) channel = ADP + phosphate + open Cl(-) channel.</text>
        <dbReference type="EC" id="5.6.1.6"/>
    </reaction>
</comment>
<evidence type="ECO:0000256" key="11">
    <source>
        <dbReference type="ARBA" id="ARBA00022741"/>
    </source>
</evidence>
<dbReference type="GO" id="GO:0034707">
    <property type="term" value="C:chloride channel complex"/>
    <property type="evidence" value="ECO:0007669"/>
    <property type="project" value="UniProtKB-KW"/>
</dbReference>
<evidence type="ECO:0000313" key="35">
    <source>
        <dbReference type="Proteomes" id="UP001231518"/>
    </source>
</evidence>
<dbReference type="Gene3D" id="1.20.1560.10">
    <property type="entry name" value="ABC transporter type 1, transmembrane domain"/>
    <property type="match status" value="2"/>
</dbReference>
<proteinExistence type="inferred from homology"/>
<feature type="domain" description="ABC transporter" evidence="32">
    <location>
        <begin position="478"/>
        <end position="701"/>
    </location>
</feature>
<dbReference type="Pfam" id="PF00005">
    <property type="entry name" value="ABC_tran"/>
    <property type="match status" value="2"/>
</dbReference>
<keyword evidence="11" id="KW-0547">Nucleotide-binding</keyword>
<comment type="catalytic activity">
    <reaction evidence="23">
        <text>chloride(in) = chloride(out)</text>
        <dbReference type="Rhea" id="RHEA:29823"/>
        <dbReference type="ChEBI" id="CHEBI:17996"/>
    </reaction>
</comment>
<feature type="transmembrane region" description="Helical" evidence="31">
    <location>
        <begin position="92"/>
        <end position="113"/>
    </location>
</feature>
<evidence type="ECO:0000256" key="17">
    <source>
        <dbReference type="ARBA" id="ARBA00023136"/>
    </source>
</evidence>
<dbReference type="GO" id="GO:0031901">
    <property type="term" value="C:early endosome membrane"/>
    <property type="evidence" value="ECO:0007669"/>
    <property type="project" value="UniProtKB-SubCell"/>
</dbReference>
<reference evidence="34" key="1">
    <citation type="submission" date="2023-03" db="EMBL/GenBank/DDBJ databases">
        <title>Chromosome-level genomes of two armyworms, Mythimna separata and Mythimna loreyi, provide insights into the biosynthesis and reception of sex pheromones.</title>
        <authorList>
            <person name="Zhao H."/>
        </authorList>
    </citation>
    <scope>NUCLEOTIDE SEQUENCE</scope>
    <source>
        <strain evidence="34">BeijingLab</strain>
        <tissue evidence="34">Pupa</tissue>
    </source>
</reference>
<evidence type="ECO:0000256" key="13">
    <source>
        <dbReference type="ARBA" id="ARBA00022824"/>
    </source>
</evidence>
<dbReference type="CDD" id="cd03244">
    <property type="entry name" value="ABCC_MRP_domain2"/>
    <property type="match status" value="1"/>
</dbReference>
<evidence type="ECO:0000256" key="29">
    <source>
        <dbReference type="ARBA" id="ARBA00048778"/>
    </source>
</evidence>
<feature type="domain" description="ABC transmembrane type-1" evidence="33">
    <location>
        <begin position="835"/>
        <end position="1096"/>
    </location>
</feature>
<evidence type="ECO:0000256" key="4">
    <source>
        <dbReference type="ARBA" id="ARBA00004520"/>
    </source>
</evidence>
<dbReference type="SUPFAM" id="SSF52540">
    <property type="entry name" value="P-loop containing nucleoside triphosphate hydrolases"/>
    <property type="match status" value="2"/>
</dbReference>
<feature type="compositionally biased region" description="Basic and acidic residues" evidence="30">
    <location>
        <begin position="1120"/>
        <end position="1130"/>
    </location>
</feature>
<evidence type="ECO:0000256" key="10">
    <source>
        <dbReference type="ARBA" id="ARBA00022692"/>
    </source>
</evidence>
<dbReference type="GO" id="GO:0005789">
    <property type="term" value="C:endoplasmic reticulum membrane"/>
    <property type="evidence" value="ECO:0007669"/>
    <property type="project" value="UniProtKB-SubCell"/>
</dbReference>
<feature type="transmembrane region" description="Helical" evidence="31">
    <location>
        <begin position="953"/>
        <end position="973"/>
    </location>
</feature>
<keyword evidence="16" id="KW-0406">Ion transport</keyword>
<dbReference type="GO" id="GO:0140359">
    <property type="term" value="F:ABC-type transporter activity"/>
    <property type="evidence" value="ECO:0007669"/>
    <property type="project" value="InterPro"/>
</dbReference>
<keyword evidence="22" id="KW-0407">Ion channel</keyword>
<dbReference type="CDD" id="cd03250">
    <property type="entry name" value="ABCC_MRP_domain1"/>
    <property type="match status" value="1"/>
</dbReference>
<feature type="transmembrane region" description="Helical" evidence="31">
    <location>
        <begin position="856"/>
        <end position="878"/>
    </location>
</feature>
<dbReference type="InterPro" id="IPR027417">
    <property type="entry name" value="P-loop_NTPase"/>
</dbReference>
<evidence type="ECO:0000256" key="1">
    <source>
        <dbReference type="ARBA" id="ARBA00004195"/>
    </source>
</evidence>
<feature type="transmembrane region" description="Helical" evidence="31">
    <location>
        <begin position="766"/>
        <end position="792"/>
    </location>
</feature>
<comment type="catalytic activity">
    <reaction evidence="28">
        <text>hydrogencarbonate(in) = hydrogencarbonate(out)</text>
        <dbReference type="Rhea" id="RHEA:28695"/>
        <dbReference type="ChEBI" id="CHEBI:17544"/>
    </reaction>
</comment>
<dbReference type="InterPro" id="IPR050173">
    <property type="entry name" value="ABC_transporter_C-like"/>
</dbReference>
<keyword evidence="35" id="KW-1185">Reference proteome</keyword>
<keyword evidence="21" id="KW-0413">Isomerase</keyword>
<evidence type="ECO:0000256" key="19">
    <source>
        <dbReference type="ARBA" id="ARBA00023180"/>
    </source>
</evidence>
<evidence type="ECO:0000256" key="28">
    <source>
        <dbReference type="ARBA" id="ARBA00044653"/>
    </source>
</evidence>
<evidence type="ECO:0000256" key="12">
    <source>
        <dbReference type="ARBA" id="ARBA00022753"/>
    </source>
</evidence>
<dbReference type="CDD" id="cd18593">
    <property type="entry name" value="ABC_6TM_MRP4_D1_like"/>
    <property type="match status" value="1"/>
</dbReference>
<dbReference type="FunFam" id="1.20.1560.10:FF:000014">
    <property type="entry name" value="Multidrug resistance-associated protein member 4"/>
    <property type="match status" value="1"/>
</dbReference>
<dbReference type="GO" id="GO:0016324">
    <property type="term" value="C:apical plasma membrane"/>
    <property type="evidence" value="ECO:0007669"/>
    <property type="project" value="UniProtKB-SubCell"/>
</dbReference>
<organism evidence="34 35">
    <name type="scientific">Mythimna separata</name>
    <name type="common">Oriental armyworm</name>
    <name type="synonym">Pseudaletia separata</name>
    <dbReference type="NCBI Taxonomy" id="271217"/>
    <lineage>
        <taxon>Eukaryota</taxon>
        <taxon>Metazoa</taxon>
        <taxon>Ecdysozoa</taxon>
        <taxon>Arthropoda</taxon>
        <taxon>Hexapoda</taxon>
        <taxon>Insecta</taxon>
        <taxon>Pterygota</taxon>
        <taxon>Neoptera</taxon>
        <taxon>Endopterygota</taxon>
        <taxon>Lepidoptera</taxon>
        <taxon>Glossata</taxon>
        <taxon>Ditrysia</taxon>
        <taxon>Noctuoidea</taxon>
        <taxon>Noctuidae</taxon>
        <taxon>Noctuinae</taxon>
        <taxon>Hadenini</taxon>
        <taxon>Mythimna</taxon>
    </lineage>
</organism>